<gene>
    <name evidence="12" type="ORF">IFM89_005786</name>
</gene>
<dbReference type="FunFam" id="2.20.70.10:FF:000228">
    <property type="entry name" value="Pre-mRNA-processing protein 40A"/>
    <property type="match status" value="1"/>
</dbReference>
<evidence type="ECO:0000256" key="4">
    <source>
        <dbReference type="ARBA" id="ARBA00023187"/>
    </source>
</evidence>
<evidence type="ECO:0000256" key="1">
    <source>
        <dbReference type="ARBA" id="ARBA00004123"/>
    </source>
</evidence>
<keyword evidence="13" id="KW-1185">Reference proteome</keyword>
<sequence length="179" mass="21161">RADASTVWKEFTTPDGRMYYYNKVTKQSKWTIPDDLKKICLVGDFNRESRRGPPSRQDDHVDVFTFSEEAKKGMAILWKNKYYSTLEEKSVDDEPLVYASKQEAKIAFKELLESANVEPNWSWEQAMRVIVNDKRYAALRTLGEKKQAFNEYLGQRKKQEAEERRLNKKKSREEFTLKC</sequence>
<comment type="subunit">
    <text evidence="8">Interacts (via the WW domains) with the phosphorylated C-terminal domain of NRPB1 (via CTD domain).</text>
</comment>
<evidence type="ECO:0000256" key="8">
    <source>
        <dbReference type="ARBA" id="ARBA00064817"/>
    </source>
</evidence>
<dbReference type="InterPro" id="IPR036020">
    <property type="entry name" value="WW_dom_sf"/>
</dbReference>
<dbReference type="InterPro" id="IPR002713">
    <property type="entry name" value="FF_domain"/>
</dbReference>
<dbReference type="Proteomes" id="UP000631114">
    <property type="component" value="Unassembled WGS sequence"/>
</dbReference>
<feature type="domain" description="FF" evidence="11">
    <location>
        <begin position="101"/>
        <end position="155"/>
    </location>
</feature>
<dbReference type="Pfam" id="PF00397">
    <property type="entry name" value="WW"/>
    <property type="match status" value="1"/>
</dbReference>
<evidence type="ECO:0008006" key="14">
    <source>
        <dbReference type="Google" id="ProtNLM"/>
    </source>
</evidence>
<comment type="similarity">
    <text evidence="7">Belongs to the PRPF40 family.</text>
</comment>
<dbReference type="AlphaFoldDB" id="A0A835IN12"/>
<reference evidence="12 13" key="1">
    <citation type="submission" date="2020-10" db="EMBL/GenBank/DDBJ databases">
        <title>The Coptis chinensis genome and diversification of protoberbering-type alkaloids.</title>
        <authorList>
            <person name="Wang B."/>
            <person name="Shu S."/>
            <person name="Song C."/>
            <person name="Liu Y."/>
        </authorList>
    </citation>
    <scope>NUCLEOTIDE SEQUENCE [LARGE SCALE GENOMIC DNA]</scope>
    <source>
        <strain evidence="12">HL-2020</strain>
        <tissue evidence="12">Leaf</tissue>
    </source>
</reference>
<accession>A0A835IN12</accession>
<keyword evidence="5" id="KW-0539">Nucleus</keyword>
<dbReference type="Gene3D" id="1.10.10.440">
    <property type="entry name" value="FF domain"/>
    <property type="match status" value="1"/>
</dbReference>
<comment type="caution">
    <text evidence="12">The sequence shown here is derived from an EMBL/GenBank/DDBJ whole genome shotgun (WGS) entry which is preliminary data.</text>
</comment>
<keyword evidence="3" id="KW-0677">Repeat</keyword>
<dbReference type="GO" id="GO:0003723">
    <property type="term" value="F:RNA binding"/>
    <property type="evidence" value="ECO:0007669"/>
    <property type="project" value="TreeGrafter"/>
</dbReference>
<dbReference type="PROSITE" id="PS50020">
    <property type="entry name" value="WW_DOMAIN_2"/>
    <property type="match status" value="1"/>
</dbReference>
<feature type="domain" description="WW" evidence="10">
    <location>
        <begin position="2"/>
        <end position="35"/>
    </location>
</feature>
<proteinExistence type="inferred from homology"/>
<evidence type="ECO:0000256" key="3">
    <source>
        <dbReference type="ARBA" id="ARBA00022737"/>
    </source>
</evidence>
<evidence type="ECO:0000256" key="6">
    <source>
        <dbReference type="ARBA" id="ARBA00056384"/>
    </source>
</evidence>
<dbReference type="EMBL" id="JADFTS010000002">
    <property type="protein sequence ID" value="KAF9619232.1"/>
    <property type="molecule type" value="Genomic_DNA"/>
</dbReference>
<dbReference type="Pfam" id="PF01846">
    <property type="entry name" value="FF"/>
    <property type="match status" value="1"/>
</dbReference>
<dbReference type="GO" id="GO:0070063">
    <property type="term" value="F:RNA polymerase binding"/>
    <property type="evidence" value="ECO:0007669"/>
    <property type="project" value="UniProtKB-ARBA"/>
</dbReference>
<evidence type="ECO:0000313" key="13">
    <source>
        <dbReference type="Proteomes" id="UP000631114"/>
    </source>
</evidence>
<dbReference type="PANTHER" id="PTHR11864">
    <property type="entry name" value="PRE-MRNA-PROCESSING PROTEIN PRP40"/>
    <property type="match status" value="1"/>
</dbReference>
<comment type="function">
    <text evidence="6">Binds the phosphorylated C-terminal domain (CTD) of the largest subunit of RNA polymerase II and functions as a scaffold for RNA processing machineries. May be involved in pre-mRNA splicing.</text>
</comment>
<comment type="subcellular location">
    <subcellularLocation>
        <location evidence="1">Nucleus</location>
    </subcellularLocation>
</comment>
<dbReference type="GO" id="GO:0045292">
    <property type="term" value="P:mRNA cis splicing, via spliceosome"/>
    <property type="evidence" value="ECO:0007669"/>
    <property type="project" value="InterPro"/>
</dbReference>
<dbReference type="CDD" id="cd00201">
    <property type="entry name" value="WW"/>
    <property type="match status" value="1"/>
</dbReference>
<keyword evidence="4" id="KW-0508">mRNA splicing</keyword>
<dbReference type="PROSITE" id="PS51676">
    <property type="entry name" value="FF"/>
    <property type="match status" value="1"/>
</dbReference>
<evidence type="ECO:0000259" key="10">
    <source>
        <dbReference type="PROSITE" id="PS50020"/>
    </source>
</evidence>
<evidence type="ECO:0000256" key="7">
    <source>
        <dbReference type="ARBA" id="ARBA00061317"/>
    </source>
</evidence>
<dbReference type="SMART" id="SM00441">
    <property type="entry name" value="FF"/>
    <property type="match status" value="1"/>
</dbReference>
<dbReference type="FunFam" id="1.10.10.440:FF:000013">
    <property type="entry name" value="pre-mRNA-processing protein 40A isoform X1"/>
    <property type="match status" value="1"/>
</dbReference>
<dbReference type="SUPFAM" id="SSF81698">
    <property type="entry name" value="FF domain"/>
    <property type="match status" value="1"/>
</dbReference>
<dbReference type="InterPro" id="IPR039726">
    <property type="entry name" value="Prp40-like"/>
</dbReference>
<dbReference type="GO" id="GO:0071004">
    <property type="term" value="C:U2-type prespliceosome"/>
    <property type="evidence" value="ECO:0007669"/>
    <property type="project" value="TreeGrafter"/>
</dbReference>
<dbReference type="SUPFAM" id="SSF51045">
    <property type="entry name" value="WW domain"/>
    <property type="match status" value="1"/>
</dbReference>
<keyword evidence="2" id="KW-0507">mRNA processing</keyword>
<feature type="non-terminal residue" evidence="12">
    <location>
        <position position="179"/>
    </location>
</feature>
<evidence type="ECO:0000313" key="12">
    <source>
        <dbReference type="EMBL" id="KAF9619232.1"/>
    </source>
</evidence>
<dbReference type="InterPro" id="IPR036517">
    <property type="entry name" value="FF_domain_sf"/>
</dbReference>
<dbReference type="OrthoDB" id="187617at2759"/>
<dbReference type="SMART" id="SM00456">
    <property type="entry name" value="WW"/>
    <property type="match status" value="1"/>
</dbReference>
<dbReference type="PANTHER" id="PTHR11864:SF0">
    <property type="entry name" value="PRP40 PRE-MRNA PROCESSING FACTOR 40 HOMOLOG A (YEAST)"/>
    <property type="match status" value="1"/>
</dbReference>
<organism evidence="12 13">
    <name type="scientific">Coptis chinensis</name>
    <dbReference type="NCBI Taxonomy" id="261450"/>
    <lineage>
        <taxon>Eukaryota</taxon>
        <taxon>Viridiplantae</taxon>
        <taxon>Streptophyta</taxon>
        <taxon>Embryophyta</taxon>
        <taxon>Tracheophyta</taxon>
        <taxon>Spermatophyta</taxon>
        <taxon>Magnoliopsida</taxon>
        <taxon>Ranunculales</taxon>
        <taxon>Ranunculaceae</taxon>
        <taxon>Coptidoideae</taxon>
        <taxon>Coptis</taxon>
    </lineage>
</organism>
<protein>
    <recommendedName>
        <fullName evidence="14">WW domain-containing protein</fullName>
    </recommendedName>
</protein>
<evidence type="ECO:0000259" key="11">
    <source>
        <dbReference type="PROSITE" id="PS51676"/>
    </source>
</evidence>
<evidence type="ECO:0000256" key="5">
    <source>
        <dbReference type="ARBA" id="ARBA00023242"/>
    </source>
</evidence>
<feature type="region of interest" description="Disordered" evidence="9">
    <location>
        <begin position="160"/>
        <end position="179"/>
    </location>
</feature>
<dbReference type="Gene3D" id="2.20.70.10">
    <property type="match status" value="1"/>
</dbReference>
<name>A0A835IN12_9MAGN</name>
<dbReference type="GO" id="GO:0005685">
    <property type="term" value="C:U1 snRNP"/>
    <property type="evidence" value="ECO:0007669"/>
    <property type="project" value="TreeGrafter"/>
</dbReference>
<dbReference type="InterPro" id="IPR001202">
    <property type="entry name" value="WW_dom"/>
</dbReference>
<evidence type="ECO:0000256" key="9">
    <source>
        <dbReference type="SAM" id="MobiDB-lite"/>
    </source>
</evidence>
<evidence type="ECO:0000256" key="2">
    <source>
        <dbReference type="ARBA" id="ARBA00022664"/>
    </source>
</evidence>